<dbReference type="AlphaFoldDB" id="A0A2S5R9J3"/>
<organism evidence="1 2">
    <name type="scientific">Holospora curviuscula</name>
    <dbReference type="NCBI Taxonomy" id="1082868"/>
    <lineage>
        <taxon>Bacteria</taxon>
        <taxon>Pseudomonadati</taxon>
        <taxon>Pseudomonadota</taxon>
        <taxon>Alphaproteobacteria</taxon>
        <taxon>Holosporales</taxon>
        <taxon>Holosporaceae</taxon>
        <taxon>Holospora</taxon>
    </lineage>
</organism>
<name>A0A2S5R9J3_9PROT</name>
<gene>
    <name evidence="1" type="ORF">HCUR_00531</name>
</gene>
<dbReference type="Proteomes" id="UP000239425">
    <property type="component" value="Unassembled WGS sequence"/>
</dbReference>
<comment type="caution">
    <text evidence="1">The sequence shown here is derived from an EMBL/GenBank/DDBJ whole genome shotgun (WGS) entry which is preliminary data.</text>
</comment>
<reference evidence="1 2" key="1">
    <citation type="submission" date="2017-11" db="EMBL/GenBank/DDBJ databases">
        <title>Comparative genomic analysis of Holospora spp., intranuclear symbionts of paramecia.</title>
        <authorList>
            <person name="Garushyants S.K."/>
            <person name="Beliavskaya A."/>
            <person name="Malko D.B."/>
            <person name="Logacheva M.D."/>
            <person name="Rautian M.S."/>
            <person name="Gelfand M.S."/>
        </authorList>
    </citation>
    <scope>NUCLEOTIDE SEQUENCE [LARGE SCALE GENOMIC DNA]</scope>
    <source>
        <strain evidence="2">02AZ16</strain>
    </source>
</reference>
<protein>
    <submittedName>
        <fullName evidence="1">Uncharacterized protein</fullName>
    </submittedName>
</protein>
<sequence>MTTLKNITRACIYSCHFYLALLPTGFTLPYRITPNAVRFYRTISPLPLKKGGIFSVALSLKLPWPSVTRRCVLLEPGLSSLTHSVTALAHLSESLCY</sequence>
<evidence type="ECO:0000313" key="1">
    <source>
        <dbReference type="EMBL" id="PPE03996.1"/>
    </source>
</evidence>
<dbReference type="EMBL" id="PHHC01000079">
    <property type="protein sequence ID" value="PPE03996.1"/>
    <property type="molecule type" value="Genomic_DNA"/>
</dbReference>
<evidence type="ECO:0000313" key="2">
    <source>
        <dbReference type="Proteomes" id="UP000239425"/>
    </source>
</evidence>
<proteinExistence type="predicted"/>
<dbReference type="AntiFam" id="ANF00041">
    <property type="entry name" value="Antisense to RNaseP"/>
</dbReference>
<accession>A0A2S5R9J3</accession>
<keyword evidence="2" id="KW-1185">Reference proteome</keyword>